<dbReference type="GO" id="GO:0004252">
    <property type="term" value="F:serine-type endopeptidase activity"/>
    <property type="evidence" value="ECO:0007669"/>
    <property type="project" value="UniProtKB-UniRule"/>
</dbReference>
<feature type="domain" description="Clip" evidence="10">
    <location>
        <begin position="19"/>
        <end position="70"/>
    </location>
</feature>
<dbReference type="InterPro" id="IPR009003">
    <property type="entry name" value="Peptidase_S1_PA"/>
</dbReference>
<evidence type="ECO:0000256" key="8">
    <source>
        <dbReference type="SAM" id="MobiDB-lite"/>
    </source>
</evidence>
<evidence type="ECO:0000259" key="10">
    <source>
        <dbReference type="PROSITE" id="PS51888"/>
    </source>
</evidence>
<evidence type="ECO:0000259" key="9">
    <source>
        <dbReference type="PROSITE" id="PS50240"/>
    </source>
</evidence>
<keyword evidence="7" id="KW-0964">Secreted</keyword>
<evidence type="ECO:0000313" key="11">
    <source>
        <dbReference type="EMBL" id="KAK5639848.1"/>
    </source>
</evidence>
<keyword evidence="4 7" id="KW-0720">Serine protease</keyword>
<dbReference type="EC" id="3.4.21.-" evidence="7"/>
<dbReference type="PROSITE" id="PS50240">
    <property type="entry name" value="TRYPSIN_DOM"/>
    <property type="match status" value="1"/>
</dbReference>
<evidence type="ECO:0000256" key="7">
    <source>
        <dbReference type="RuleBase" id="RU366078"/>
    </source>
</evidence>
<gene>
    <name evidence="11" type="ORF">RI129_010659</name>
</gene>
<dbReference type="InterPro" id="IPR043504">
    <property type="entry name" value="Peptidase_S1_PA_chymotrypsin"/>
</dbReference>
<name>A0AAN7ZI53_9COLE</name>
<protein>
    <recommendedName>
        <fullName evidence="7">CLIP domain-containing serine protease</fullName>
        <ecNumber evidence="7">3.4.21.-</ecNumber>
    </recommendedName>
</protein>
<dbReference type="InterPro" id="IPR038565">
    <property type="entry name" value="CLIP_sf"/>
</dbReference>
<dbReference type="Pfam" id="PF00089">
    <property type="entry name" value="Trypsin"/>
    <property type="match status" value="1"/>
</dbReference>
<dbReference type="Pfam" id="PF12032">
    <property type="entry name" value="CLIP"/>
    <property type="match status" value="1"/>
</dbReference>
<keyword evidence="5" id="KW-1015">Disulfide bond</keyword>
<evidence type="ECO:0000256" key="6">
    <source>
        <dbReference type="ARBA" id="ARBA00024195"/>
    </source>
</evidence>
<dbReference type="Gene3D" id="3.30.1640.30">
    <property type="match status" value="1"/>
</dbReference>
<evidence type="ECO:0000256" key="1">
    <source>
        <dbReference type="ARBA" id="ARBA00022670"/>
    </source>
</evidence>
<dbReference type="SUPFAM" id="SSF50494">
    <property type="entry name" value="Trypsin-like serine proteases"/>
    <property type="match status" value="1"/>
</dbReference>
<keyword evidence="2 7" id="KW-0732">Signal</keyword>
<evidence type="ECO:0000256" key="2">
    <source>
        <dbReference type="ARBA" id="ARBA00022729"/>
    </source>
</evidence>
<feature type="compositionally biased region" description="Pro residues" evidence="8">
    <location>
        <begin position="98"/>
        <end position="107"/>
    </location>
</feature>
<feature type="domain" description="Peptidase S1" evidence="9">
    <location>
        <begin position="129"/>
        <end position="385"/>
    </location>
</feature>
<dbReference type="InterPro" id="IPR001254">
    <property type="entry name" value="Trypsin_dom"/>
</dbReference>
<dbReference type="InterPro" id="IPR022700">
    <property type="entry name" value="CLIP"/>
</dbReference>
<dbReference type="PANTHER" id="PTHR24256">
    <property type="entry name" value="TRYPTASE-RELATED"/>
    <property type="match status" value="1"/>
</dbReference>
<comment type="domain">
    <text evidence="7">The clip domain consists of 35-55 residues which are 'knitted' together usually by 3 conserved disulfide bonds forming a clip-like compact structure.</text>
</comment>
<dbReference type="GO" id="GO:0006508">
    <property type="term" value="P:proteolysis"/>
    <property type="evidence" value="ECO:0007669"/>
    <property type="project" value="UniProtKB-KW"/>
</dbReference>
<dbReference type="GO" id="GO:0005576">
    <property type="term" value="C:extracellular region"/>
    <property type="evidence" value="ECO:0007669"/>
    <property type="project" value="UniProtKB-SubCell"/>
</dbReference>
<proteinExistence type="inferred from homology"/>
<dbReference type="AlphaFoldDB" id="A0AAN7ZI53"/>
<comment type="subcellular location">
    <subcellularLocation>
        <location evidence="7">Secreted</location>
    </subcellularLocation>
</comment>
<dbReference type="Proteomes" id="UP001329430">
    <property type="component" value="Chromosome 8"/>
</dbReference>
<feature type="region of interest" description="Disordered" evidence="8">
    <location>
        <begin position="87"/>
        <end position="108"/>
    </location>
</feature>
<feature type="chain" id="PRO_5042661979" description="CLIP domain-containing serine protease" evidence="7">
    <location>
        <begin position="18"/>
        <end position="386"/>
    </location>
</feature>
<dbReference type="SMART" id="SM00020">
    <property type="entry name" value="Tryp_SPc"/>
    <property type="match status" value="1"/>
</dbReference>
<feature type="signal peptide" evidence="7">
    <location>
        <begin position="1"/>
        <end position="17"/>
    </location>
</feature>
<evidence type="ECO:0000313" key="12">
    <source>
        <dbReference type="Proteomes" id="UP001329430"/>
    </source>
</evidence>
<evidence type="ECO:0000256" key="5">
    <source>
        <dbReference type="ARBA" id="ARBA00023157"/>
    </source>
</evidence>
<reference evidence="11 12" key="1">
    <citation type="journal article" date="2024" name="Insects">
        <title>An Improved Chromosome-Level Genome Assembly of the Firefly Pyrocoelia pectoralis.</title>
        <authorList>
            <person name="Fu X."/>
            <person name="Meyer-Rochow V.B."/>
            <person name="Ballantyne L."/>
            <person name="Zhu X."/>
        </authorList>
    </citation>
    <scope>NUCLEOTIDE SEQUENCE [LARGE SCALE GENOMIC DNA]</scope>
    <source>
        <strain evidence="11">XCY_ONT2</strain>
    </source>
</reference>
<sequence>MLVYGALLIILLTKTMGHPCVTPNNEPAYCVSLFTCPVLLTTLGSLQPFALDFVKKSLCDPVPEDVSVCCGSLGNFAETYRNTTTRTKEIQNTTPSIPSTPPPPPPVSTKKNFLASRKFCGYQHTDDRFVSDNNSTALDEFPWLVHIVFLDDADEEPEQYLDRCNGVLISNRYVLTTEYCGTFAKSVKLGQYYTNATVTCTENADLKDCTEPVLEVSVEEEIHRVNKTDGWHDFALLRLATKINFSDFVRPICLPLNESEIMERQELVFSGWGATEQGGVRKKRLIYKPTNVSECEKLDDKGLGNVTEITPICLLPRDKNGDLACAGDESGPLLYSRKRSQWFADALITRVYSKLTDINFCSNELPITGIKITMDIVEWIISNMRP</sequence>
<dbReference type="EMBL" id="JAVRBK010000008">
    <property type="protein sequence ID" value="KAK5639848.1"/>
    <property type="molecule type" value="Genomic_DNA"/>
</dbReference>
<keyword evidence="1 7" id="KW-0645">Protease</keyword>
<dbReference type="InterPro" id="IPR001314">
    <property type="entry name" value="Peptidase_S1A"/>
</dbReference>
<dbReference type="InterPro" id="IPR051487">
    <property type="entry name" value="Ser/Thr_Proteases_Immune/Dev"/>
</dbReference>
<comment type="similarity">
    <text evidence="6 7">Belongs to the peptidase S1 family. CLIP subfamily.</text>
</comment>
<keyword evidence="12" id="KW-1185">Reference proteome</keyword>
<dbReference type="Gene3D" id="2.40.10.10">
    <property type="entry name" value="Trypsin-like serine proteases"/>
    <property type="match status" value="2"/>
</dbReference>
<dbReference type="PRINTS" id="PR00722">
    <property type="entry name" value="CHYMOTRYPSIN"/>
</dbReference>
<accession>A0AAN7ZI53</accession>
<evidence type="ECO:0000256" key="4">
    <source>
        <dbReference type="ARBA" id="ARBA00022825"/>
    </source>
</evidence>
<organism evidence="11 12">
    <name type="scientific">Pyrocoelia pectoralis</name>
    <dbReference type="NCBI Taxonomy" id="417401"/>
    <lineage>
        <taxon>Eukaryota</taxon>
        <taxon>Metazoa</taxon>
        <taxon>Ecdysozoa</taxon>
        <taxon>Arthropoda</taxon>
        <taxon>Hexapoda</taxon>
        <taxon>Insecta</taxon>
        <taxon>Pterygota</taxon>
        <taxon>Neoptera</taxon>
        <taxon>Endopterygota</taxon>
        <taxon>Coleoptera</taxon>
        <taxon>Polyphaga</taxon>
        <taxon>Elateriformia</taxon>
        <taxon>Elateroidea</taxon>
        <taxon>Lampyridae</taxon>
        <taxon>Lampyrinae</taxon>
        <taxon>Pyrocoelia</taxon>
    </lineage>
</organism>
<keyword evidence="3 7" id="KW-0378">Hydrolase</keyword>
<dbReference type="PROSITE" id="PS51888">
    <property type="entry name" value="CLIP"/>
    <property type="match status" value="1"/>
</dbReference>
<evidence type="ECO:0000256" key="3">
    <source>
        <dbReference type="ARBA" id="ARBA00022801"/>
    </source>
</evidence>
<comment type="caution">
    <text evidence="11">The sequence shown here is derived from an EMBL/GenBank/DDBJ whole genome shotgun (WGS) entry which is preliminary data.</text>
</comment>